<dbReference type="EMBL" id="JBEPME010000002">
    <property type="protein sequence ID" value="MET3656926.1"/>
    <property type="molecule type" value="Genomic_DNA"/>
</dbReference>
<evidence type="ECO:0000313" key="1">
    <source>
        <dbReference type="EMBL" id="MET3656926.1"/>
    </source>
</evidence>
<evidence type="ECO:0000313" key="2">
    <source>
        <dbReference type="Proteomes" id="UP001549104"/>
    </source>
</evidence>
<keyword evidence="2" id="KW-1185">Reference proteome</keyword>
<organism evidence="1 2">
    <name type="scientific">Sporosarcina psychrophila</name>
    <name type="common">Bacillus psychrophilus</name>
    <dbReference type="NCBI Taxonomy" id="1476"/>
    <lineage>
        <taxon>Bacteria</taxon>
        <taxon>Bacillati</taxon>
        <taxon>Bacillota</taxon>
        <taxon>Bacilli</taxon>
        <taxon>Bacillales</taxon>
        <taxon>Caryophanaceae</taxon>
        <taxon>Sporosarcina</taxon>
    </lineage>
</organism>
<proteinExistence type="predicted"/>
<sequence>MVKLAGNGGIAFGSILNAKQLALMKDYGGRR</sequence>
<protein>
    <submittedName>
        <fullName evidence="1">Uncharacterized protein</fullName>
    </submittedName>
</protein>
<dbReference type="Proteomes" id="UP001549104">
    <property type="component" value="Unassembled WGS sequence"/>
</dbReference>
<reference evidence="1 2" key="1">
    <citation type="submission" date="2024-06" db="EMBL/GenBank/DDBJ databases">
        <title>Sorghum-associated microbial communities from plants grown in Nebraska, USA.</title>
        <authorList>
            <person name="Schachtman D."/>
        </authorList>
    </citation>
    <scope>NUCLEOTIDE SEQUENCE [LARGE SCALE GENOMIC DNA]</scope>
    <source>
        <strain evidence="1 2">1288</strain>
    </source>
</reference>
<name>A0ABV2K775_SPOPS</name>
<accession>A0ABV2K775</accession>
<gene>
    <name evidence="1" type="ORF">ABIC55_002013</name>
</gene>
<comment type="caution">
    <text evidence="1">The sequence shown here is derived from an EMBL/GenBank/DDBJ whole genome shotgun (WGS) entry which is preliminary data.</text>
</comment>